<proteinExistence type="inferred from homology"/>
<evidence type="ECO:0000256" key="10">
    <source>
        <dbReference type="ARBA" id="ARBA00023063"/>
    </source>
</evidence>
<dbReference type="InterPro" id="IPR050123">
    <property type="entry name" value="Prok_molybdopt-oxidoreductase"/>
</dbReference>
<comment type="cofactor">
    <cofactor evidence="2">
        <name>[4Fe-4S] cluster</name>
        <dbReference type="ChEBI" id="CHEBI:49883"/>
    </cofactor>
</comment>
<evidence type="ECO:0000256" key="7">
    <source>
        <dbReference type="ARBA" id="ARBA00023002"/>
    </source>
</evidence>
<dbReference type="GO" id="GO:0051539">
    <property type="term" value="F:4 iron, 4 sulfur cluster binding"/>
    <property type="evidence" value="ECO:0007669"/>
    <property type="project" value="UniProtKB-KW"/>
</dbReference>
<dbReference type="GO" id="GO:1990204">
    <property type="term" value="C:oxidoreductase complex"/>
    <property type="evidence" value="ECO:0007669"/>
    <property type="project" value="UniProtKB-ARBA"/>
</dbReference>
<evidence type="ECO:0000313" key="13">
    <source>
        <dbReference type="Proteomes" id="UP001333710"/>
    </source>
</evidence>
<dbReference type="Pfam" id="PF04324">
    <property type="entry name" value="Fer2_BFD"/>
    <property type="match status" value="1"/>
</dbReference>
<comment type="cofactor">
    <cofactor evidence="1">
        <name>Mo-bis(molybdopterin guanine dinucleotide)</name>
        <dbReference type="ChEBI" id="CHEBI:60539"/>
    </cofactor>
</comment>
<evidence type="ECO:0000259" key="11">
    <source>
        <dbReference type="PROSITE" id="PS51669"/>
    </source>
</evidence>
<evidence type="ECO:0000256" key="8">
    <source>
        <dbReference type="ARBA" id="ARBA00023004"/>
    </source>
</evidence>
<dbReference type="InterPro" id="IPR041957">
    <property type="entry name" value="CT_Nitrate-R-NapA-like"/>
</dbReference>
<keyword evidence="5" id="KW-0500">Molybdenum</keyword>
<evidence type="ECO:0000256" key="9">
    <source>
        <dbReference type="ARBA" id="ARBA00023014"/>
    </source>
</evidence>
<dbReference type="CDD" id="cd02754">
    <property type="entry name" value="MopB_Nitrate-R-NapA-like"/>
    <property type="match status" value="1"/>
</dbReference>
<evidence type="ECO:0000256" key="2">
    <source>
        <dbReference type="ARBA" id="ARBA00001966"/>
    </source>
</evidence>
<dbReference type="PROSITE" id="PS51669">
    <property type="entry name" value="4FE4S_MOW_BIS_MGD"/>
    <property type="match status" value="1"/>
</dbReference>
<evidence type="ECO:0000313" key="12">
    <source>
        <dbReference type="EMBL" id="BDX08598.1"/>
    </source>
</evidence>
<dbReference type="Gene3D" id="1.10.10.1100">
    <property type="entry name" value="BFD-like [2Fe-2S]-binding domain"/>
    <property type="match status" value="1"/>
</dbReference>
<dbReference type="InterPro" id="IPR009010">
    <property type="entry name" value="Asp_de-COase-like_dom_sf"/>
</dbReference>
<accession>A0AA48KSH0</accession>
<organism evidence="12 13">
    <name type="scientific">Planctobacterium marinum</name>
    <dbReference type="NCBI Taxonomy" id="1631968"/>
    <lineage>
        <taxon>Bacteria</taxon>
        <taxon>Pseudomonadati</taxon>
        <taxon>Pseudomonadota</taxon>
        <taxon>Gammaproteobacteria</taxon>
        <taxon>Alteromonadales</taxon>
        <taxon>Alteromonadaceae</taxon>
        <taxon>Planctobacterium</taxon>
    </lineage>
</organism>
<keyword evidence="8" id="KW-0408">Iron</keyword>
<dbReference type="Gene3D" id="3.40.50.740">
    <property type="match status" value="1"/>
</dbReference>
<comment type="similarity">
    <text evidence="3">Belongs to the prokaryotic molybdopterin-containing oxidoreductase family. NasA/NapA/NarB subfamily.</text>
</comment>
<dbReference type="GO" id="GO:0043546">
    <property type="term" value="F:molybdopterin cofactor binding"/>
    <property type="evidence" value="ECO:0007669"/>
    <property type="project" value="InterPro"/>
</dbReference>
<keyword evidence="4" id="KW-0004">4Fe-4S</keyword>
<dbReference type="CDD" id="cd02791">
    <property type="entry name" value="MopB_CT_Nitrate-R-NapA-like"/>
    <property type="match status" value="1"/>
</dbReference>
<dbReference type="InterPro" id="IPR007419">
    <property type="entry name" value="BFD-like_2Fe2S-bd_dom"/>
</dbReference>
<reference evidence="12" key="1">
    <citation type="submission" date="2023-01" db="EMBL/GenBank/DDBJ databases">
        <title>Complete genome sequence of Planctobacterium marinum strain Dej080120_11.</title>
        <authorList>
            <person name="Ueki S."/>
            <person name="Maruyama F."/>
        </authorList>
    </citation>
    <scope>NUCLEOTIDE SEQUENCE</scope>
    <source>
        <strain evidence="12">Dej080120_11</strain>
    </source>
</reference>
<evidence type="ECO:0000256" key="5">
    <source>
        <dbReference type="ARBA" id="ARBA00022505"/>
    </source>
</evidence>
<dbReference type="InterPro" id="IPR041854">
    <property type="entry name" value="BFD-like_2Fe2S-bd_dom_sf"/>
</dbReference>
<dbReference type="Gene3D" id="3.40.228.10">
    <property type="entry name" value="Dimethylsulfoxide Reductase, domain 2"/>
    <property type="match status" value="1"/>
</dbReference>
<dbReference type="InterPro" id="IPR006656">
    <property type="entry name" value="Mopterin_OxRdtase"/>
</dbReference>
<dbReference type="Gene3D" id="2.40.40.20">
    <property type="match status" value="1"/>
</dbReference>
<keyword evidence="10" id="KW-0534">Nitrate assimilation</keyword>
<keyword evidence="9" id="KW-0411">Iron-sulfur</keyword>
<dbReference type="Pfam" id="PF01568">
    <property type="entry name" value="Molydop_binding"/>
    <property type="match status" value="1"/>
</dbReference>
<dbReference type="Proteomes" id="UP001333710">
    <property type="component" value="Chromosome"/>
</dbReference>
<sequence>MNLPVNNATMLESFPNLRRTTCPYCGVGCGVDAQLSVASDESGKLFQQLISVSGTPEHPANFGRLCVKGSKLAESNTLNNRMLYPSIKGEKVSWDKAIATVASRFTDIIAEHGPDAVAFYVSGQLLTEDYYVANKLMKGYIGSGNIDTNSRLCMSSAVAGYKRAFGADAVPCCYEDLEQTQLLVFTGSNAAWTHPVLYQRIERAKQINPALKVVVIDPRQTATCDLADLHLAIKPGSDAAIFNGLLHYLDSQNALDTDFIQRHTEGFVPCLEEAVQWCLERVSEFSDVPAAQLRQFYQWFMHARRSVTFYSMGVNQSTSGVDKSNAIINCHLATGKIGKPGCGPFSITGQPNAMGGREVGGLANMLAAHMDIENPAHRALVQSFWQSPTIANKPGLKAIDLFDQIHQGKVKAVWIMATNPIVSMPDKDTVAAALKQCDMVVVSDCAASNDTLSFADVCLPATGWSEKNGTVTNSERRISRQRGLLAPAGEARHDWQIICDVAKQMGFSGFDFQSSCDIFNEHAALSGFENNGRRDFDISGLGHLSLRQYDNLAPIQWPITQFSPEGTKRLFTDGRFYTASGKAQFIAIKPELPQQQTDDAFPLILNTGRIRDQWHTMTRTGKVAQLSQHIDKPGLHIHPKDARKYLIKDGQLVKLRGKHQSEQGNEAFCLLTAVLDKKQRRGELFAPMHWNREYASHANVNRLVAAVGDPISGQPELKAAAVAIEPWHVAQWVSIVSREDIELGALSHTQAYWHKHVLQDGVCYQMAFDKFDETQQQWLKTLIHVEHQQLRLQQPDKTGYLLLNDKKQLQILLWHVAQPLNHNSAWFEHLLMQQEYSDEALVDVLKNQTSAEYQQGKLVCSCFKVREKTITDAIAAGVNTVAQLGEQLQCGTNCGSCKSELGTLIKQHDSELGLNIMPSLELAQEVI</sequence>
<evidence type="ECO:0000256" key="3">
    <source>
        <dbReference type="ARBA" id="ARBA00008747"/>
    </source>
</evidence>
<dbReference type="GO" id="GO:0046872">
    <property type="term" value="F:metal ion binding"/>
    <property type="evidence" value="ECO:0007669"/>
    <property type="project" value="UniProtKB-KW"/>
</dbReference>
<dbReference type="PANTHER" id="PTHR43105">
    <property type="entry name" value="RESPIRATORY NITRATE REDUCTASE"/>
    <property type="match status" value="1"/>
</dbReference>
<dbReference type="SMART" id="SM00926">
    <property type="entry name" value="Molybdop_Fe4S4"/>
    <property type="match status" value="1"/>
</dbReference>
<dbReference type="Gene3D" id="2.20.25.90">
    <property type="entry name" value="ADC-like domains"/>
    <property type="match status" value="1"/>
</dbReference>
<dbReference type="GO" id="GO:0016491">
    <property type="term" value="F:oxidoreductase activity"/>
    <property type="evidence" value="ECO:0007669"/>
    <property type="project" value="UniProtKB-KW"/>
</dbReference>
<dbReference type="SUPFAM" id="SSF50692">
    <property type="entry name" value="ADC-like"/>
    <property type="match status" value="1"/>
</dbReference>
<evidence type="ECO:0000256" key="4">
    <source>
        <dbReference type="ARBA" id="ARBA00022485"/>
    </source>
</evidence>
<dbReference type="GO" id="GO:0045333">
    <property type="term" value="P:cellular respiration"/>
    <property type="evidence" value="ECO:0007669"/>
    <property type="project" value="UniProtKB-ARBA"/>
</dbReference>
<dbReference type="KEGG" id="pmaw:MACH26_41190"/>
<dbReference type="EMBL" id="AP027272">
    <property type="protein sequence ID" value="BDX08598.1"/>
    <property type="molecule type" value="Genomic_DNA"/>
</dbReference>
<evidence type="ECO:0000256" key="1">
    <source>
        <dbReference type="ARBA" id="ARBA00001942"/>
    </source>
</evidence>
<gene>
    <name evidence="12" type="primary">nasA</name>
    <name evidence="12" type="ORF">MACH26_41190</name>
</gene>
<evidence type="ECO:0000256" key="6">
    <source>
        <dbReference type="ARBA" id="ARBA00022723"/>
    </source>
</evidence>
<keyword evidence="7" id="KW-0560">Oxidoreductase</keyword>
<dbReference type="SUPFAM" id="SSF53706">
    <property type="entry name" value="Formate dehydrogenase/DMSO reductase, domains 1-3"/>
    <property type="match status" value="1"/>
</dbReference>
<dbReference type="AlphaFoldDB" id="A0AA48KSH0"/>
<dbReference type="GO" id="GO:0042128">
    <property type="term" value="P:nitrate assimilation"/>
    <property type="evidence" value="ECO:0007669"/>
    <property type="project" value="UniProtKB-KW"/>
</dbReference>
<feature type="domain" description="4Fe-4S Mo/W bis-MGD-type" evidence="11">
    <location>
        <begin position="15"/>
        <end position="80"/>
    </location>
</feature>
<dbReference type="InterPro" id="IPR006657">
    <property type="entry name" value="MoPterin_dinucl-bd_dom"/>
</dbReference>
<keyword evidence="13" id="KW-1185">Reference proteome</keyword>
<dbReference type="Pfam" id="PF00384">
    <property type="entry name" value="Molybdopterin"/>
    <property type="match status" value="1"/>
</dbReference>
<name>A0AA48KSH0_9ALTE</name>
<protein>
    <submittedName>
        <fullName evidence="12">Nitrate reductase</fullName>
    </submittedName>
</protein>
<keyword evidence="6" id="KW-0479">Metal-binding</keyword>
<dbReference type="PANTHER" id="PTHR43105:SF9">
    <property type="entry name" value="NADPH-FE(3+) OXIDOREDUCTASE SUBUNIT ALPHA"/>
    <property type="match status" value="1"/>
</dbReference>
<dbReference type="GO" id="GO:0016020">
    <property type="term" value="C:membrane"/>
    <property type="evidence" value="ECO:0007669"/>
    <property type="project" value="TreeGrafter"/>
</dbReference>
<dbReference type="InterPro" id="IPR006963">
    <property type="entry name" value="Mopterin_OxRdtase_4Fe-4S_dom"/>
</dbReference>
<dbReference type="Pfam" id="PF04879">
    <property type="entry name" value="Molybdop_Fe4S4"/>
    <property type="match status" value="1"/>
</dbReference>